<evidence type="ECO:0000256" key="5">
    <source>
        <dbReference type="ARBA" id="ARBA00022989"/>
    </source>
</evidence>
<feature type="transmembrane region" description="Helical" evidence="7">
    <location>
        <begin position="44"/>
        <end position="68"/>
    </location>
</feature>
<evidence type="ECO:0000256" key="3">
    <source>
        <dbReference type="ARBA" id="ARBA00022692"/>
    </source>
</evidence>
<keyword evidence="10" id="KW-1185">Reference proteome</keyword>
<feature type="transmembrane region" description="Helical" evidence="7">
    <location>
        <begin position="74"/>
        <end position="95"/>
    </location>
</feature>
<evidence type="ECO:0000313" key="10">
    <source>
        <dbReference type="Proteomes" id="UP001501353"/>
    </source>
</evidence>
<feature type="domain" description="Cytochrome C biogenesis protein transmembrane" evidence="8">
    <location>
        <begin position="12"/>
        <end position="216"/>
    </location>
</feature>
<evidence type="ECO:0000256" key="7">
    <source>
        <dbReference type="SAM" id="Phobius"/>
    </source>
</evidence>
<dbReference type="InterPro" id="IPR051790">
    <property type="entry name" value="Cytochrome_c-biogenesis_DsbD"/>
</dbReference>
<evidence type="ECO:0000259" key="8">
    <source>
        <dbReference type="Pfam" id="PF02683"/>
    </source>
</evidence>
<evidence type="ECO:0000256" key="6">
    <source>
        <dbReference type="ARBA" id="ARBA00023136"/>
    </source>
</evidence>
<feature type="transmembrane region" description="Helical" evidence="7">
    <location>
        <begin position="157"/>
        <end position="181"/>
    </location>
</feature>
<dbReference type="Pfam" id="PF02683">
    <property type="entry name" value="DsbD_TM"/>
    <property type="match status" value="1"/>
</dbReference>
<dbReference type="EMBL" id="BAAAZE010000013">
    <property type="protein sequence ID" value="GAA4030485.1"/>
    <property type="molecule type" value="Genomic_DNA"/>
</dbReference>
<keyword evidence="6 7" id="KW-0472">Membrane</keyword>
<comment type="subcellular location">
    <subcellularLocation>
        <location evidence="1">Membrane</location>
        <topology evidence="1">Multi-pass membrane protein</topology>
    </subcellularLocation>
</comment>
<keyword evidence="5 7" id="KW-1133">Transmembrane helix</keyword>
<dbReference type="InterPro" id="IPR003834">
    <property type="entry name" value="Cyt_c_assmbl_TM_dom"/>
</dbReference>
<comment type="caution">
    <text evidence="9">The sequence shown here is derived from an EMBL/GenBank/DDBJ whole genome shotgun (WGS) entry which is preliminary data.</text>
</comment>
<feature type="transmembrane region" description="Helical" evidence="7">
    <location>
        <begin position="12"/>
        <end position="32"/>
    </location>
</feature>
<proteinExistence type="inferred from homology"/>
<dbReference type="PANTHER" id="PTHR31272:SF9">
    <property type="entry name" value="BLL1027 PROTEIN"/>
    <property type="match status" value="1"/>
</dbReference>
<evidence type="ECO:0000256" key="4">
    <source>
        <dbReference type="ARBA" id="ARBA00022748"/>
    </source>
</evidence>
<dbReference type="PANTHER" id="PTHR31272">
    <property type="entry name" value="CYTOCHROME C-TYPE BIOGENESIS PROTEIN HI_1454-RELATED"/>
    <property type="match status" value="1"/>
</dbReference>
<name>A0ABP7TSH1_9BURK</name>
<comment type="similarity">
    <text evidence="2">Belongs to the DsbD family.</text>
</comment>
<reference evidence="10" key="1">
    <citation type="journal article" date="2019" name="Int. J. Syst. Evol. Microbiol.">
        <title>The Global Catalogue of Microorganisms (GCM) 10K type strain sequencing project: providing services to taxonomists for standard genome sequencing and annotation.</title>
        <authorList>
            <consortium name="The Broad Institute Genomics Platform"/>
            <consortium name="The Broad Institute Genome Sequencing Center for Infectious Disease"/>
            <person name="Wu L."/>
            <person name="Ma J."/>
        </authorList>
    </citation>
    <scope>NUCLEOTIDE SEQUENCE [LARGE SCALE GENOMIC DNA]</scope>
    <source>
        <strain evidence="10">JCM 16673</strain>
    </source>
</reference>
<dbReference type="Proteomes" id="UP001501353">
    <property type="component" value="Unassembled WGS sequence"/>
</dbReference>
<gene>
    <name evidence="9" type="ORF">GCM10022212_30980</name>
</gene>
<feature type="transmembrane region" description="Helical" evidence="7">
    <location>
        <begin position="202"/>
        <end position="219"/>
    </location>
</feature>
<evidence type="ECO:0000313" key="9">
    <source>
        <dbReference type="EMBL" id="GAA4030485.1"/>
    </source>
</evidence>
<evidence type="ECO:0000256" key="2">
    <source>
        <dbReference type="ARBA" id="ARBA00006143"/>
    </source>
</evidence>
<dbReference type="RefSeq" id="WP_344764610.1">
    <property type="nucleotide sequence ID" value="NZ_BAAAZE010000013.1"/>
</dbReference>
<keyword evidence="3 7" id="KW-0812">Transmembrane</keyword>
<accession>A0ABP7TSH1</accession>
<feature type="transmembrane region" description="Helical" evidence="7">
    <location>
        <begin position="126"/>
        <end position="151"/>
    </location>
</feature>
<protein>
    <submittedName>
        <fullName evidence="9">Cytochrome c biogenesis CcdA family protein</fullName>
    </submittedName>
</protein>
<organism evidence="9 10">
    <name type="scientific">Actimicrobium antarcticum</name>
    <dbReference type="NCBI Taxonomy" id="1051899"/>
    <lineage>
        <taxon>Bacteria</taxon>
        <taxon>Pseudomonadati</taxon>
        <taxon>Pseudomonadota</taxon>
        <taxon>Betaproteobacteria</taxon>
        <taxon>Burkholderiales</taxon>
        <taxon>Oxalobacteraceae</taxon>
        <taxon>Actimicrobium</taxon>
    </lineage>
</organism>
<evidence type="ECO:0000256" key="1">
    <source>
        <dbReference type="ARBA" id="ARBA00004141"/>
    </source>
</evidence>
<keyword evidence="4" id="KW-0201">Cytochrome c-type biogenesis</keyword>
<sequence>MDFGIGSYGFGFLAGLLSTLSPCVLPIIPILLGSATNAHPKAPLALAGGLAISYAIIGTTLAWAGSALGLDTSIFRGIGAAVLGLLGLVLISGSLQQRFASATSSIGDAGNNLISRMQLDGLLGQFAIGLVLGVVWSPCVGPTLGAAVVLASQGSQLPQVALLMGIFGLGAALPVVALAYVSRGAMLKMRGKLMVAGKTGKMILGAIMIALSVVILTGADKPIETWLVDQSPAWLTQLTTRF</sequence>